<gene>
    <name evidence="1" type="ORF">GCM10008905_18340</name>
</gene>
<dbReference type="Proteomes" id="UP001500339">
    <property type="component" value="Unassembled WGS sequence"/>
</dbReference>
<protein>
    <submittedName>
        <fullName evidence="1">Uncharacterized protein</fullName>
    </submittedName>
</protein>
<proteinExistence type="predicted"/>
<evidence type="ECO:0000313" key="2">
    <source>
        <dbReference type="Proteomes" id="UP001500339"/>
    </source>
</evidence>
<organism evidence="1 2">
    <name type="scientific">Clostridium malenominatum</name>
    <dbReference type="NCBI Taxonomy" id="1539"/>
    <lineage>
        <taxon>Bacteria</taxon>
        <taxon>Bacillati</taxon>
        <taxon>Bacillota</taxon>
        <taxon>Clostridia</taxon>
        <taxon>Eubacteriales</taxon>
        <taxon>Clostridiaceae</taxon>
        <taxon>Clostridium</taxon>
    </lineage>
</organism>
<dbReference type="EMBL" id="BAAACF010000001">
    <property type="protein sequence ID" value="GAA0724451.1"/>
    <property type="molecule type" value="Genomic_DNA"/>
</dbReference>
<name>A0ABN1IZB2_9CLOT</name>
<accession>A0ABN1IZB2</accession>
<reference evidence="1 2" key="1">
    <citation type="journal article" date="2019" name="Int. J. Syst. Evol. Microbiol.">
        <title>The Global Catalogue of Microorganisms (GCM) 10K type strain sequencing project: providing services to taxonomists for standard genome sequencing and annotation.</title>
        <authorList>
            <consortium name="The Broad Institute Genomics Platform"/>
            <consortium name="The Broad Institute Genome Sequencing Center for Infectious Disease"/>
            <person name="Wu L."/>
            <person name="Ma J."/>
        </authorList>
    </citation>
    <scope>NUCLEOTIDE SEQUENCE [LARGE SCALE GENOMIC DNA]</scope>
    <source>
        <strain evidence="1 2">JCM 1405</strain>
    </source>
</reference>
<keyword evidence="2" id="KW-1185">Reference proteome</keyword>
<sequence length="64" mass="7341">MITNNKNYSKIFLIGGTGAIDISIEYLLKGAENTTKGEKGYINTEIKNVDKGIKKFRRNFFFNY</sequence>
<evidence type="ECO:0000313" key="1">
    <source>
        <dbReference type="EMBL" id="GAA0724451.1"/>
    </source>
</evidence>
<comment type="caution">
    <text evidence="1">The sequence shown here is derived from an EMBL/GenBank/DDBJ whole genome shotgun (WGS) entry which is preliminary data.</text>
</comment>